<dbReference type="PROSITE" id="PS01238">
    <property type="entry name" value="GDA1_CD39_NTPASE"/>
    <property type="match status" value="1"/>
</dbReference>
<dbReference type="Gene3D" id="3.30.420.40">
    <property type="match status" value="1"/>
</dbReference>
<dbReference type="Pfam" id="PF01150">
    <property type="entry name" value="GDA1_CD39"/>
    <property type="match status" value="2"/>
</dbReference>
<keyword evidence="2 5" id="KW-0378">Hydrolase</keyword>
<accession>A0A7S0KBH0</accession>
<feature type="transmembrane region" description="Helical" evidence="7">
    <location>
        <begin position="48"/>
        <end position="73"/>
    </location>
</feature>
<dbReference type="EMBL" id="HBEV01000602">
    <property type="protein sequence ID" value="CAD8575974.1"/>
    <property type="molecule type" value="Transcribed_RNA"/>
</dbReference>
<keyword evidence="4" id="KW-0547">Nucleotide-binding</keyword>
<feature type="region of interest" description="Disordered" evidence="6">
    <location>
        <begin position="1"/>
        <end position="39"/>
    </location>
</feature>
<reference evidence="8" key="1">
    <citation type="submission" date="2021-01" db="EMBL/GenBank/DDBJ databases">
        <authorList>
            <person name="Corre E."/>
            <person name="Pelletier E."/>
            <person name="Niang G."/>
            <person name="Scheremetjew M."/>
            <person name="Finn R."/>
            <person name="Kale V."/>
            <person name="Holt S."/>
            <person name="Cochrane G."/>
            <person name="Meng A."/>
            <person name="Brown T."/>
            <person name="Cohen L."/>
        </authorList>
    </citation>
    <scope>NUCLEOTIDE SEQUENCE</scope>
    <source>
        <strain evidence="8">CCMP494</strain>
    </source>
</reference>
<gene>
    <name evidence="8" type="ORF">MSP1404_LOCUS492</name>
</gene>
<dbReference type="PANTHER" id="PTHR11782:SF3">
    <property type="entry name" value="APYRASE 6-RELATED"/>
    <property type="match status" value="1"/>
</dbReference>
<keyword evidence="4" id="KW-0067">ATP-binding</keyword>
<dbReference type="GO" id="GO:0005524">
    <property type="term" value="F:ATP binding"/>
    <property type="evidence" value="ECO:0007669"/>
    <property type="project" value="UniProtKB-KW"/>
</dbReference>
<dbReference type="GO" id="GO:0017110">
    <property type="term" value="F:nucleoside diphosphate phosphatase activity"/>
    <property type="evidence" value="ECO:0007669"/>
    <property type="project" value="TreeGrafter"/>
</dbReference>
<dbReference type="AlphaFoldDB" id="A0A7S0KBH0"/>
<dbReference type="PANTHER" id="PTHR11782">
    <property type="entry name" value="ADENOSINE/GUANOSINE DIPHOSPHATASE"/>
    <property type="match status" value="1"/>
</dbReference>
<feature type="transmembrane region" description="Helical" evidence="7">
    <location>
        <begin position="538"/>
        <end position="557"/>
    </location>
</feature>
<dbReference type="GO" id="GO:0016020">
    <property type="term" value="C:membrane"/>
    <property type="evidence" value="ECO:0007669"/>
    <property type="project" value="TreeGrafter"/>
</dbReference>
<evidence type="ECO:0000256" key="6">
    <source>
        <dbReference type="SAM" id="MobiDB-lite"/>
    </source>
</evidence>
<evidence type="ECO:0000256" key="2">
    <source>
        <dbReference type="ARBA" id="ARBA00022801"/>
    </source>
</evidence>
<evidence type="ECO:0000256" key="4">
    <source>
        <dbReference type="PIRSR" id="PIRSR600407-2"/>
    </source>
</evidence>
<sequence>MAPRGFARSGSWAELGGREGSGDSGSSSPRTPSKSPARLAAAKEDRSMWTWATGAMILVLVALVVLGAATALMSAEPRRYVVILDGGSQGTRAHVYAMRVAPGPRPRHTEELGVMRVKPGLSSFVADPPGAGESLRPLYEFARGLVPDAYLARTPIVLMATAGLRSVPDRGARDAILRSCRASLARSPFLFRDGWAEVIAGSKEGLYAWVAANYAADSLFARDPRHTLGVLELGGASMQVTFKVPEDSPAPPDEFTEHIHVPTVKPHPSDLGWAPPSPSRTRDAKPGVTEITVYTHSALGLGQEAAFEAHERSIRAELAASRAQLSDVSDPCIPVGYVPPRGPKPDGSRSIRPGGNFTACVDRARALLGLHDPCPHERCGMKGSYLPPSIRGEMLATENFFYTARFLGLPERATIAQMAGAGERVCGAEWRSLVAAHLGANKRVARGEGDDETFEEDEASLARYCFSSSLIVAVLSHGLKLPPRAKIRFSNSVGGVAVDWAMGAAIAFTAAAVEREEEWLLGPDGRHRWTNPFGGVDWRILVFVSAVLVLALVSASSRSRRAATLERRIRAKVQAWGSAGRLTRSEGTFGSLTSFKSPAKDH</sequence>
<feature type="region of interest" description="Disordered" evidence="6">
    <location>
        <begin position="262"/>
        <end position="284"/>
    </location>
</feature>
<feature type="compositionally biased region" description="Low complexity" evidence="6">
    <location>
        <begin position="24"/>
        <end position="38"/>
    </location>
</feature>
<dbReference type="GO" id="GO:0009134">
    <property type="term" value="P:nucleoside diphosphate catabolic process"/>
    <property type="evidence" value="ECO:0007669"/>
    <property type="project" value="TreeGrafter"/>
</dbReference>
<name>A0A7S0KBH0_MICPS</name>
<evidence type="ECO:0000256" key="3">
    <source>
        <dbReference type="PIRSR" id="PIRSR600407-1"/>
    </source>
</evidence>
<evidence type="ECO:0000313" key="8">
    <source>
        <dbReference type="EMBL" id="CAD8575974.1"/>
    </source>
</evidence>
<feature type="binding site" evidence="4">
    <location>
        <begin position="235"/>
        <end position="239"/>
    </location>
    <ligand>
        <name>ATP</name>
        <dbReference type="ChEBI" id="CHEBI:30616"/>
    </ligand>
</feature>
<keyword evidence="7" id="KW-1133">Transmembrane helix</keyword>
<comment type="similarity">
    <text evidence="1 5">Belongs to the GDA1/CD39 NTPase family.</text>
</comment>
<organism evidence="8">
    <name type="scientific">Micromonas pusilla</name>
    <name type="common">Picoplanktonic green alga</name>
    <name type="synonym">Chromulina pusilla</name>
    <dbReference type="NCBI Taxonomy" id="38833"/>
    <lineage>
        <taxon>Eukaryota</taxon>
        <taxon>Viridiplantae</taxon>
        <taxon>Chlorophyta</taxon>
        <taxon>Mamiellophyceae</taxon>
        <taxon>Mamiellales</taxon>
        <taxon>Mamiellaceae</taxon>
        <taxon>Micromonas</taxon>
    </lineage>
</organism>
<protein>
    <recommendedName>
        <fullName evidence="9">Apyrase</fullName>
    </recommendedName>
</protein>
<evidence type="ECO:0008006" key="9">
    <source>
        <dbReference type="Google" id="ProtNLM"/>
    </source>
</evidence>
<dbReference type="InterPro" id="IPR000407">
    <property type="entry name" value="GDA1_CD39_NTPase"/>
</dbReference>
<feature type="active site" description="Proton acceptor" evidence="3">
    <location>
        <position position="204"/>
    </location>
</feature>
<keyword evidence="7" id="KW-0812">Transmembrane</keyword>
<evidence type="ECO:0000256" key="1">
    <source>
        <dbReference type="ARBA" id="ARBA00009283"/>
    </source>
</evidence>
<dbReference type="Gene3D" id="3.30.420.150">
    <property type="entry name" value="Exopolyphosphatase. Domain 2"/>
    <property type="match status" value="1"/>
</dbReference>
<evidence type="ECO:0000256" key="5">
    <source>
        <dbReference type="RuleBase" id="RU003833"/>
    </source>
</evidence>
<keyword evidence="7" id="KW-0472">Membrane</keyword>
<evidence type="ECO:0000256" key="7">
    <source>
        <dbReference type="SAM" id="Phobius"/>
    </source>
</evidence>
<proteinExistence type="inferred from homology"/>